<dbReference type="KEGG" id="dci:103509295"/>
<dbReference type="GO" id="GO:0005737">
    <property type="term" value="C:cytoplasm"/>
    <property type="evidence" value="ECO:0007669"/>
    <property type="project" value="TreeGrafter"/>
</dbReference>
<name>A0A3Q0IT92_DIACI</name>
<feature type="domain" description="Polysaccharide biosynthesis" evidence="1">
    <location>
        <begin position="33"/>
        <end position="156"/>
    </location>
</feature>
<dbReference type="Proteomes" id="UP000079169">
    <property type="component" value="Unplaced"/>
</dbReference>
<proteinExistence type="predicted"/>
<dbReference type="GeneID" id="103509295"/>
<dbReference type="PaxDb" id="121845-A0A3Q0IT92"/>
<dbReference type="OMA" id="MELMHGA"/>
<dbReference type="InterPro" id="IPR008476">
    <property type="entry name" value="PBDC1_metazoa/fungi"/>
</dbReference>
<sequence length="168" mass="19047">MAQISADLGAGELVAGASVLSRPAEEYVNDPSVEAMWVSKAVDHAEVYFNILCSVDPKILRLTAHDDEILKSFRADFPDLKVDVLNEEEMKSPEGKAKWREFCEKFKDMIEDYNFGTLLRLDAKGEYSEANTMLSTRIQFYAIELARNKEGLNDSIRDNFKPSRTKKS</sequence>
<evidence type="ECO:0000259" key="1">
    <source>
        <dbReference type="Pfam" id="PF04669"/>
    </source>
</evidence>
<dbReference type="AlphaFoldDB" id="A0A3Q0IT92"/>
<dbReference type="Pfam" id="PF04669">
    <property type="entry name" value="PBDC1"/>
    <property type="match status" value="1"/>
</dbReference>
<dbReference type="PANTHER" id="PTHR13410:SF9">
    <property type="entry name" value="PROTEIN PBDC1"/>
    <property type="match status" value="1"/>
</dbReference>
<evidence type="ECO:0000313" key="2">
    <source>
        <dbReference type="Proteomes" id="UP000079169"/>
    </source>
</evidence>
<dbReference type="InterPro" id="IPR021148">
    <property type="entry name" value="Polysacc_synth_dom"/>
</dbReference>
<protein>
    <submittedName>
        <fullName evidence="3">Protein PBDC1</fullName>
    </submittedName>
</protein>
<evidence type="ECO:0000313" key="3">
    <source>
        <dbReference type="RefSeq" id="XP_026679484.1"/>
    </source>
</evidence>
<dbReference type="Gene3D" id="1.10.3560.10">
    <property type="entry name" value="yst0336 like domain"/>
    <property type="match status" value="1"/>
</dbReference>
<dbReference type="OrthoDB" id="10248897at2759"/>
<dbReference type="RefSeq" id="XP_026679484.1">
    <property type="nucleotide sequence ID" value="XM_026823683.1"/>
</dbReference>
<reference evidence="3" key="1">
    <citation type="submission" date="2025-08" db="UniProtKB">
        <authorList>
            <consortium name="RefSeq"/>
        </authorList>
    </citation>
    <scope>IDENTIFICATION</scope>
</reference>
<accession>A0A3Q0IT92</accession>
<dbReference type="PANTHER" id="PTHR13410">
    <property type="entry name" value="PROTEIN PBDC1"/>
    <property type="match status" value="1"/>
</dbReference>
<dbReference type="InterPro" id="IPR023139">
    <property type="entry name" value="PBDC1-like_dom_sf"/>
</dbReference>
<organism evidence="2 3">
    <name type="scientific">Diaphorina citri</name>
    <name type="common">Asian citrus psyllid</name>
    <dbReference type="NCBI Taxonomy" id="121845"/>
    <lineage>
        <taxon>Eukaryota</taxon>
        <taxon>Metazoa</taxon>
        <taxon>Ecdysozoa</taxon>
        <taxon>Arthropoda</taxon>
        <taxon>Hexapoda</taxon>
        <taxon>Insecta</taxon>
        <taxon>Pterygota</taxon>
        <taxon>Neoptera</taxon>
        <taxon>Paraneoptera</taxon>
        <taxon>Hemiptera</taxon>
        <taxon>Sternorrhyncha</taxon>
        <taxon>Psylloidea</taxon>
        <taxon>Psyllidae</taxon>
        <taxon>Diaphorininae</taxon>
        <taxon>Diaphorina</taxon>
    </lineage>
</organism>
<gene>
    <name evidence="3" type="primary">LOC103509295</name>
</gene>
<keyword evidence="2" id="KW-1185">Reference proteome</keyword>
<dbReference type="STRING" id="121845.A0A3Q0IT92"/>